<dbReference type="InterPro" id="IPR036705">
    <property type="entry name" value="Ribosyl_crysJ1_sf"/>
</dbReference>
<gene>
    <name evidence="4" type="ORF">SAMN02745702_00455</name>
</gene>
<dbReference type="GO" id="GO:0016787">
    <property type="term" value="F:hydrolase activity"/>
    <property type="evidence" value="ECO:0007669"/>
    <property type="project" value="UniProtKB-KW"/>
</dbReference>
<comment type="similarity">
    <text evidence="1">Belongs to the ADP-ribosylglycohydrolase family.</text>
</comment>
<sequence length="307" mass="33077">MSTSLSPQERAAGALLGMFAGDALALGPHWIYSTDEIHKKLSNPEQYSAPIQSQYHKDKGAGDQTHYGDQALVLLESVSAAHGFELENFFEDWQKLFEKYSGYRDKATKETLNNIASGSGPESSGSNSADISAASRLGALIPALYGDFDALEEAAVAQARMTHNTPVVLDATRFFVRVLRDIFDGKSMPEAIALACAADYEQANMEQSLEESRFMLNLTSVEAVPKLGQGCTMNAAFRSSLHLLLRHPENIKDALVENVLCGGDSAARGMLLGTVLGAVYGPAAIPENWLAELTAKDRISTALQAFS</sequence>
<dbReference type="Gene3D" id="1.10.4080.10">
    <property type="entry name" value="ADP-ribosylation/Crystallin J1"/>
    <property type="match status" value="1"/>
</dbReference>
<dbReference type="STRING" id="1121442.SAMN02745702_00455"/>
<dbReference type="OrthoDB" id="5297797at2"/>
<evidence type="ECO:0000256" key="1">
    <source>
        <dbReference type="ARBA" id="ARBA00010702"/>
    </source>
</evidence>
<evidence type="ECO:0000313" key="4">
    <source>
        <dbReference type="EMBL" id="SKA65046.1"/>
    </source>
</evidence>
<protein>
    <submittedName>
        <fullName evidence="4">ADP-ribosylglycohydrolase</fullName>
    </submittedName>
</protein>
<dbReference type="Pfam" id="PF03747">
    <property type="entry name" value="ADP_ribosyl_GH"/>
    <property type="match status" value="1"/>
</dbReference>
<keyword evidence="5" id="KW-1185">Reference proteome</keyword>
<accession>A0A1T4VJE4</accession>
<dbReference type="SUPFAM" id="SSF101478">
    <property type="entry name" value="ADP-ribosylglycohydrolase"/>
    <property type="match status" value="1"/>
</dbReference>
<dbReference type="PANTHER" id="PTHR16222:SF24">
    <property type="entry name" value="ADP-RIBOSYLHYDROLASE ARH3"/>
    <property type="match status" value="1"/>
</dbReference>
<evidence type="ECO:0000313" key="5">
    <source>
        <dbReference type="Proteomes" id="UP000189733"/>
    </source>
</evidence>
<keyword evidence="3" id="KW-0479">Metal-binding</keyword>
<keyword evidence="3" id="KW-0460">Magnesium</keyword>
<evidence type="ECO:0000256" key="3">
    <source>
        <dbReference type="PIRSR" id="PIRSR605502-1"/>
    </source>
</evidence>
<dbReference type="EMBL" id="FUYA01000001">
    <property type="protein sequence ID" value="SKA65046.1"/>
    <property type="molecule type" value="Genomic_DNA"/>
</dbReference>
<proteinExistence type="inferred from homology"/>
<dbReference type="InterPro" id="IPR050792">
    <property type="entry name" value="ADP-ribosylglycohydrolase"/>
</dbReference>
<keyword evidence="2 4" id="KW-0378">Hydrolase</keyword>
<feature type="binding site" evidence="3">
    <location>
        <position position="264"/>
    </location>
    <ligand>
        <name>Mg(2+)</name>
        <dbReference type="ChEBI" id="CHEBI:18420"/>
        <label>1</label>
    </ligand>
</feature>
<dbReference type="AlphaFoldDB" id="A0A1T4VJE4"/>
<organism evidence="4 5">
    <name type="scientific">Desulfobaculum bizertense DSM 18034</name>
    <dbReference type="NCBI Taxonomy" id="1121442"/>
    <lineage>
        <taxon>Bacteria</taxon>
        <taxon>Pseudomonadati</taxon>
        <taxon>Thermodesulfobacteriota</taxon>
        <taxon>Desulfovibrionia</taxon>
        <taxon>Desulfovibrionales</taxon>
        <taxon>Desulfovibrionaceae</taxon>
        <taxon>Desulfobaculum</taxon>
    </lineage>
</organism>
<dbReference type="InterPro" id="IPR005502">
    <property type="entry name" value="Ribosyl_crysJ1"/>
</dbReference>
<evidence type="ECO:0000256" key="2">
    <source>
        <dbReference type="ARBA" id="ARBA00022801"/>
    </source>
</evidence>
<name>A0A1T4VJE4_9BACT</name>
<comment type="cofactor">
    <cofactor evidence="3">
        <name>Mg(2+)</name>
        <dbReference type="ChEBI" id="CHEBI:18420"/>
    </cofactor>
    <text evidence="3">Binds 2 magnesium ions per subunit.</text>
</comment>
<feature type="binding site" evidence="3">
    <location>
        <position position="65"/>
    </location>
    <ligand>
        <name>Mg(2+)</name>
        <dbReference type="ChEBI" id="CHEBI:18420"/>
        <label>1</label>
    </ligand>
</feature>
<dbReference type="GO" id="GO:0046872">
    <property type="term" value="F:metal ion binding"/>
    <property type="evidence" value="ECO:0007669"/>
    <property type="project" value="UniProtKB-KW"/>
</dbReference>
<dbReference type="RefSeq" id="WP_159445876.1">
    <property type="nucleotide sequence ID" value="NZ_FUYA01000001.1"/>
</dbReference>
<dbReference type="Proteomes" id="UP000189733">
    <property type="component" value="Unassembled WGS sequence"/>
</dbReference>
<reference evidence="4 5" key="1">
    <citation type="submission" date="2017-02" db="EMBL/GenBank/DDBJ databases">
        <authorList>
            <person name="Peterson S.W."/>
        </authorList>
    </citation>
    <scope>NUCLEOTIDE SEQUENCE [LARGE SCALE GENOMIC DNA]</scope>
    <source>
        <strain evidence="4 5">DSM 18034</strain>
    </source>
</reference>
<dbReference type="PANTHER" id="PTHR16222">
    <property type="entry name" value="ADP-RIBOSYLGLYCOHYDROLASE"/>
    <property type="match status" value="1"/>
</dbReference>